<evidence type="ECO:0000259" key="4">
    <source>
        <dbReference type="PROSITE" id="PS50102"/>
    </source>
</evidence>
<dbReference type="Gene3D" id="3.30.70.330">
    <property type="match status" value="1"/>
</dbReference>
<keyword evidence="1 2" id="KW-0694">RNA-binding</keyword>
<dbReference type="GO" id="GO:0003723">
    <property type="term" value="F:RNA binding"/>
    <property type="evidence" value="ECO:0007669"/>
    <property type="project" value="UniProtKB-UniRule"/>
</dbReference>
<evidence type="ECO:0000313" key="6">
    <source>
        <dbReference type="Proteomes" id="UP001055439"/>
    </source>
</evidence>
<protein>
    <recommendedName>
        <fullName evidence="4">RRM domain-containing protein</fullName>
    </recommendedName>
</protein>
<evidence type="ECO:0000256" key="1">
    <source>
        <dbReference type="ARBA" id="ARBA00022884"/>
    </source>
</evidence>
<feature type="domain" description="RRM" evidence="4">
    <location>
        <begin position="25"/>
        <end position="107"/>
    </location>
</feature>
<evidence type="ECO:0000256" key="2">
    <source>
        <dbReference type="PROSITE-ProRule" id="PRU00176"/>
    </source>
</evidence>
<reference evidence="5" key="1">
    <citation type="submission" date="2022-05" db="EMBL/GenBank/DDBJ databases">
        <title>The Musa troglodytarum L. genome provides insights into the mechanism of non-climacteric behaviour and enrichment of carotenoids.</title>
        <authorList>
            <person name="Wang J."/>
        </authorList>
    </citation>
    <scope>NUCLEOTIDE SEQUENCE</scope>
    <source>
        <tissue evidence="5">Leaf</tissue>
    </source>
</reference>
<dbReference type="InterPro" id="IPR052462">
    <property type="entry name" value="SLIRP/GR-RBP-like"/>
</dbReference>
<dbReference type="SUPFAM" id="SSF54928">
    <property type="entry name" value="RNA-binding domain, RBD"/>
    <property type="match status" value="1"/>
</dbReference>
<accession>A0A9E7GBY4</accession>
<dbReference type="PROSITE" id="PS50102">
    <property type="entry name" value="RRM"/>
    <property type="match status" value="1"/>
</dbReference>
<dbReference type="AlphaFoldDB" id="A0A9E7GBY4"/>
<keyword evidence="6" id="KW-1185">Reference proteome</keyword>
<dbReference type="Proteomes" id="UP001055439">
    <property type="component" value="Chromosome 6"/>
</dbReference>
<dbReference type="OrthoDB" id="439808at2759"/>
<gene>
    <name evidence="5" type="ORF">MUK42_04568</name>
</gene>
<dbReference type="EMBL" id="CP097508">
    <property type="protein sequence ID" value="URE08478.1"/>
    <property type="molecule type" value="Genomic_DNA"/>
</dbReference>
<dbReference type="InterPro" id="IPR012677">
    <property type="entry name" value="Nucleotide-bd_a/b_plait_sf"/>
</dbReference>
<organism evidence="5 6">
    <name type="scientific">Musa troglodytarum</name>
    <name type="common">fe'i banana</name>
    <dbReference type="NCBI Taxonomy" id="320322"/>
    <lineage>
        <taxon>Eukaryota</taxon>
        <taxon>Viridiplantae</taxon>
        <taxon>Streptophyta</taxon>
        <taxon>Embryophyta</taxon>
        <taxon>Tracheophyta</taxon>
        <taxon>Spermatophyta</taxon>
        <taxon>Magnoliopsida</taxon>
        <taxon>Liliopsida</taxon>
        <taxon>Zingiberales</taxon>
        <taxon>Musaceae</taxon>
        <taxon>Musa</taxon>
    </lineage>
</organism>
<proteinExistence type="predicted"/>
<name>A0A9E7GBY4_9LILI</name>
<evidence type="ECO:0000313" key="5">
    <source>
        <dbReference type="EMBL" id="URE08478.1"/>
    </source>
</evidence>
<dbReference type="PANTHER" id="PTHR48027">
    <property type="entry name" value="HETEROGENEOUS NUCLEAR RIBONUCLEOPROTEIN 87F-RELATED"/>
    <property type="match status" value="1"/>
</dbReference>
<feature type="compositionally biased region" description="Low complexity" evidence="3">
    <location>
        <begin position="290"/>
        <end position="300"/>
    </location>
</feature>
<evidence type="ECO:0000256" key="3">
    <source>
        <dbReference type="SAM" id="MobiDB-lite"/>
    </source>
</evidence>
<dbReference type="InterPro" id="IPR000504">
    <property type="entry name" value="RRM_dom"/>
</dbReference>
<feature type="region of interest" description="Disordered" evidence="3">
    <location>
        <begin position="273"/>
        <end position="324"/>
    </location>
</feature>
<dbReference type="Pfam" id="PF00076">
    <property type="entry name" value="RRM_1"/>
    <property type="match status" value="1"/>
</dbReference>
<dbReference type="SMART" id="SM00360">
    <property type="entry name" value="RRM"/>
    <property type="match status" value="1"/>
</dbReference>
<sequence>MWSSAIWRRFIRPERGLCFRRDFSSTIFVSRLSHYTSDEDFENMFSRFGRVEEARLIRDARTKRPKGFGFVTYASDAEAEKAIKSMDGRDEELLRWYILYVGRRHRIWQELDTRWEADICGICQVWVTGGQSIIFSSGFQLLTEDVHTNMEVRSHQCFVANIYSTLLEKCKDHLNLKPYIQRHSCKFRTCQIPMFFCYMFKPPSGLSLLHHYHIKAALISLRPCSLPFSSSSSSSASSIHSPCAHLCLERMSCRPSRHQRRASQSVFVLPESFSSSEAPPMEVGEKKAAVESPQPSSEPAAPSPPPPALPGQEFKEAVAEKYRD</sequence>
<feature type="compositionally biased region" description="Basic and acidic residues" evidence="3">
    <location>
        <begin position="313"/>
        <end position="324"/>
    </location>
</feature>
<dbReference type="InterPro" id="IPR035979">
    <property type="entry name" value="RBD_domain_sf"/>
</dbReference>